<accession>A7TP60</accession>
<dbReference type="OrthoDB" id="3981230at2759"/>
<sequence>MYSVIETPPRARSNLIGSSRIPKTPSKRYRLNRFQRNKFDTLTPSKSSFNLNANLYSTSSNIYQGNVGTDYLPIKSGSEFLFSNNTNNNEIYDAYWYHSVSNSSGIMFNQYMDPNEAIPYRQLDYSNFQYEFPFINSDQYFENMTFMSSQINHIETDCRFNGYLSKPKLVNSRKLKKLNRVSPKKPILKLTKSLNLIVESSKGTIEDATLFATEINKRTGLYGSKLPTISDEHQQVIVPITVTKEDRDNELRRLHLFIEDTSNQMDETTDENIRVGEDGYIESYTAIIRGQRFELLNQKDLSDRVDGNMKVLKWSETIRQG</sequence>
<dbReference type="GeneID" id="5544070"/>
<organism evidence="2">
    <name type="scientific">Vanderwaltozyma polyspora (strain ATCC 22028 / DSM 70294 / BCRC 21397 / CBS 2163 / NBRC 10782 / NRRL Y-8283 / UCD 57-17)</name>
    <name type="common">Kluyveromyces polysporus</name>
    <dbReference type="NCBI Taxonomy" id="436907"/>
    <lineage>
        <taxon>Eukaryota</taxon>
        <taxon>Fungi</taxon>
        <taxon>Dikarya</taxon>
        <taxon>Ascomycota</taxon>
        <taxon>Saccharomycotina</taxon>
        <taxon>Saccharomycetes</taxon>
        <taxon>Saccharomycetales</taxon>
        <taxon>Saccharomycetaceae</taxon>
        <taxon>Vanderwaltozyma</taxon>
    </lineage>
</organism>
<gene>
    <name evidence="1" type="ORF">Kpol_1044p30</name>
</gene>
<keyword evidence="2" id="KW-1185">Reference proteome</keyword>
<dbReference type="AlphaFoldDB" id="A7TP60"/>
<reference evidence="1 2" key="1">
    <citation type="journal article" date="2007" name="Proc. Natl. Acad. Sci. U.S.A.">
        <title>Independent sorting-out of thousands of duplicated gene pairs in two yeast species descended from a whole-genome duplication.</title>
        <authorList>
            <person name="Scannell D.R."/>
            <person name="Frank A.C."/>
            <person name="Conant G.C."/>
            <person name="Byrne K.P."/>
            <person name="Woolfit M."/>
            <person name="Wolfe K.H."/>
        </authorList>
    </citation>
    <scope>NUCLEOTIDE SEQUENCE [LARGE SCALE GENOMIC DNA]</scope>
    <source>
        <strain evidence="2">ATCC 22028 / DSM 70294 / BCRC 21397 / CBS 2163 / NBRC 10782 / NRRL Y-8283 / UCD 57-17</strain>
    </source>
</reference>
<dbReference type="Proteomes" id="UP000000267">
    <property type="component" value="Unassembled WGS sequence"/>
</dbReference>
<proteinExistence type="predicted"/>
<dbReference type="EMBL" id="DS480438">
    <property type="protein sequence ID" value="EDO15970.1"/>
    <property type="molecule type" value="Genomic_DNA"/>
</dbReference>
<evidence type="ECO:0000313" key="1">
    <source>
        <dbReference type="EMBL" id="EDO15970.1"/>
    </source>
</evidence>
<dbReference type="KEGG" id="vpo:Kpol_1044p30"/>
<dbReference type="RefSeq" id="XP_001643828.1">
    <property type="nucleotide sequence ID" value="XM_001643778.1"/>
</dbReference>
<dbReference type="HOGENOM" id="CLU_866538_0_0_1"/>
<dbReference type="InParanoid" id="A7TP60"/>
<protein>
    <submittedName>
        <fullName evidence="1">Uncharacterized protein</fullName>
    </submittedName>
</protein>
<name>A7TP60_VANPO</name>
<evidence type="ECO:0000313" key="2">
    <source>
        <dbReference type="Proteomes" id="UP000000267"/>
    </source>
</evidence>
<dbReference type="PhylomeDB" id="A7TP60"/>